<dbReference type="EMBL" id="JAOCZP010000002">
    <property type="protein sequence ID" value="MCT7374575.1"/>
    <property type="molecule type" value="Genomic_DNA"/>
</dbReference>
<reference evidence="1 2" key="1">
    <citation type="submission" date="2022-09" db="EMBL/GenBank/DDBJ databases">
        <title>Chelativorans salina sp. nov., a novel slightly halophilic bacterium isolated from a saline lake sediment enrichment.</title>
        <authorList>
            <person name="Gao L."/>
            <person name="Fang B.-Z."/>
            <person name="Li W.-J."/>
        </authorList>
    </citation>
    <scope>NUCLEOTIDE SEQUENCE [LARGE SCALE GENOMIC DNA]</scope>
    <source>
        <strain evidence="1 2">EGI FJ00035</strain>
    </source>
</reference>
<name>A0ABT2LJ06_9HYPH</name>
<comment type="caution">
    <text evidence="1">The sequence shown here is derived from an EMBL/GenBank/DDBJ whole genome shotgun (WGS) entry which is preliminary data.</text>
</comment>
<accession>A0ABT2LJ06</accession>
<organism evidence="1 2">
    <name type="scientific">Chelativorans salis</name>
    <dbReference type="NCBI Taxonomy" id="2978478"/>
    <lineage>
        <taxon>Bacteria</taxon>
        <taxon>Pseudomonadati</taxon>
        <taxon>Pseudomonadota</taxon>
        <taxon>Alphaproteobacteria</taxon>
        <taxon>Hyphomicrobiales</taxon>
        <taxon>Phyllobacteriaceae</taxon>
        <taxon>Chelativorans</taxon>
    </lineage>
</organism>
<proteinExistence type="predicted"/>
<protein>
    <submittedName>
        <fullName evidence="1">Uncharacterized protein</fullName>
    </submittedName>
</protein>
<evidence type="ECO:0000313" key="2">
    <source>
        <dbReference type="Proteomes" id="UP001320831"/>
    </source>
</evidence>
<gene>
    <name evidence="1" type="ORF">N5A92_05950</name>
</gene>
<dbReference type="Proteomes" id="UP001320831">
    <property type="component" value="Unassembled WGS sequence"/>
</dbReference>
<evidence type="ECO:0000313" key="1">
    <source>
        <dbReference type="EMBL" id="MCT7374575.1"/>
    </source>
</evidence>
<sequence>MERLEQHAESLAAAQPVTDRPPAVLPLHTRLNDNAAVLLAAYRASAAELESGRGVVPAAEWLLDNYHLVEEQIREIRDDLPPLGADVALYAAAPRLDSIGRRSLSFQPNQQLLRAGFCFAGHLTFRRTRSR</sequence>
<keyword evidence="2" id="KW-1185">Reference proteome</keyword>